<dbReference type="RefSeq" id="WP_008220500.1">
    <property type="nucleotide sequence ID" value="NZ_BAFK01000007.1"/>
</dbReference>
<dbReference type="Proteomes" id="UP000004374">
    <property type="component" value="Unassembled WGS sequence"/>
</dbReference>
<dbReference type="AlphaFoldDB" id="I1DX69"/>
<feature type="region of interest" description="Disordered" evidence="1">
    <location>
        <begin position="65"/>
        <end position="99"/>
    </location>
</feature>
<organism evidence="2 3">
    <name type="scientific">Rheinheimera nanhaiensis E407-8</name>
    <dbReference type="NCBI Taxonomy" id="562729"/>
    <lineage>
        <taxon>Bacteria</taxon>
        <taxon>Pseudomonadati</taxon>
        <taxon>Pseudomonadota</taxon>
        <taxon>Gammaproteobacteria</taxon>
        <taxon>Chromatiales</taxon>
        <taxon>Chromatiaceae</taxon>
        <taxon>Rheinheimera</taxon>
    </lineage>
</organism>
<sequence>MSISNIGGNSPAQAQFYAQEKVNALSTRQDAPRAEAAQGPAAGDSVQISEQARALLQREQAVTAQGNGGGIIPPGNAPVTGSATPAVQGNGGGIIPPGNAPVTGSAAPAITTLGNGGGIIPPGN</sequence>
<dbReference type="EMBL" id="BAFK01000007">
    <property type="protein sequence ID" value="GAB58647.1"/>
    <property type="molecule type" value="Genomic_DNA"/>
</dbReference>
<feature type="compositionally biased region" description="Low complexity" evidence="1">
    <location>
        <begin position="34"/>
        <end position="43"/>
    </location>
</feature>
<reference evidence="2 3" key="1">
    <citation type="journal article" date="2012" name="J. Bacteriol.">
        <title>Genome Sequence of the Protease-Producing Bacterium Rheinheimera nanhaiensis E407-8T, Isolated from Deep-Sea Sediment of the South China Sea.</title>
        <authorList>
            <person name="Zhang X.-Y."/>
            <person name="Zhang Y.-J."/>
            <person name="Qin Q.-L."/>
            <person name="Xie B.-B."/>
            <person name="Chen X.-L."/>
            <person name="Zhou B.-C."/>
            <person name="Zhang Y.-Z."/>
        </authorList>
    </citation>
    <scope>NUCLEOTIDE SEQUENCE [LARGE SCALE GENOMIC DNA]</scope>
    <source>
        <strain evidence="2 3">E407-8</strain>
    </source>
</reference>
<comment type="caution">
    <text evidence="2">The sequence shown here is derived from an EMBL/GenBank/DDBJ whole genome shotgun (WGS) entry which is preliminary data.</text>
</comment>
<keyword evidence="3" id="KW-1185">Reference proteome</keyword>
<dbReference type="STRING" id="562729.RNAN_1627"/>
<accession>I1DX69</accession>
<feature type="region of interest" description="Disordered" evidence="1">
    <location>
        <begin position="21"/>
        <end position="50"/>
    </location>
</feature>
<evidence type="ECO:0000256" key="1">
    <source>
        <dbReference type="SAM" id="MobiDB-lite"/>
    </source>
</evidence>
<dbReference type="OrthoDB" id="5771585at2"/>
<evidence type="ECO:0000313" key="3">
    <source>
        <dbReference type="Proteomes" id="UP000004374"/>
    </source>
</evidence>
<name>I1DX69_9GAMM</name>
<protein>
    <submittedName>
        <fullName evidence="2">Uncharacterized protein</fullName>
    </submittedName>
</protein>
<proteinExistence type="predicted"/>
<gene>
    <name evidence="2" type="ORF">RNAN_1627</name>
</gene>
<evidence type="ECO:0000313" key="2">
    <source>
        <dbReference type="EMBL" id="GAB58647.1"/>
    </source>
</evidence>